<gene>
    <name evidence="2" type="ORF">AUP44_14975</name>
</gene>
<dbReference type="Proteomes" id="UP000075787">
    <property type="component" value="Unassembled WGS sequence"/>
</dbReference>
<feature type="transmembrane region" description="Helical" evidence="1">
    <location>
        <begin position="122"/>
        <end position="143"/>
    </location>
</feature>
<protein>
    <submittedName>
        <fullName evidence="2">Uncharacterized protein</fullName>
    </submittedName>
</protein>
<feature type="transmembrane region" description="Helical" evidence="1">
    <location>
        <begin position="47"/>
        <end position="68"/>
    </location>
</feature>
<evidence type="ECO:0000313" key="2">
    <source>
        <dbReference type="EMBL" id="KYO49997.1"/>
    </source>
</evidence>
<reference evidence="2 3" key="1">
    <citation type="submission" date="2015-12" db="EMBL/GenBank/DDBJ databases">
        <title>Genome sequence of Tistrella mobilis MCCC 1A02139.</title>
        <authorList>
            <person name="Lu L."/>
            <person name="Lai Q."/>
            <person name="Shao Z."/>
            <person name="Qian P."/>
        </authorList>
    </citation>
    <scope>NUCLEOTIDE SEQUENCE [LARGE SCALE GENOMIC DNA]</scope>
    <source>
        <strain evidence="2 3">MCCC 1A02139</strain>
    </source>
</reference>
<dbReference type="GeneID" id="97240849"/>
<proteinExistence type="predicted"/>
<keyword evidence="1" id="KW-1133">Transmembrane helix</keyword>
<dbReference type="EMBL" id="LPZR01000211">
    <property type="protein sequence ID" value="KYO49997.1"/>
    <property type="molecule type" value="Genomic_DNA"/>
</dbReference>
<keyword evidence="1" id="KW-0472">Membrane</keyword>
<feature type="transmembrane region" description="Helical" evidence="1">
    <location>
        <begin position="7"/>
        <end position="27"/>
    </location>
</feature>
<keyword evidence="1" id="KW-0812">Transmembrane</keyword>
<dbReference type="OrthoDB" id="1255794at2"/>
<dbReference type="AlphaFoldDB" id="A0A162JW95"/>
<sequence>MTTALRRILGLVIAAYGAYAAFLLVEVLDFLALLRAPPQGMHATYDIVDVAFFMVEFIVCGLLALVFLTLRLAGRPGWPLAAACAALTLGRACLGWYLYLHIGPAEQITPFIYKDANAFSGMARMIFVPGQVVLGVIATVIGARRPRSAGDQRL</sequence>
<evidence type="ECO:0000256" key="1">
    <source>
        <dbReference type="SAM" id="Phobius"/>
    </source>
</evidence>
<accession>A0A162JW95</accession>
<dbReference type="RefSeq" id="WP_062769141.1">
    <property type="nucleotide sequence ID" value="NZ_CP121045.1"/>
</dbReference>
<evidence type="ECO:0000313" key="3">
    <source>
        <dbReference type="Proteomes" id="UP000075787"/>
    </source>
</evidence>
<name>A0A162JW95_9PROT</name>
<organism evidence="2 3">
    <name type="scientific">Tistrella mobilis</name>
    <dbReference type="NCBI Taxonomy" id="171437"/>
    <lineage>
        <taxon>Bacteria</taxon>
        <taxon>Pseudomonadati</taxon>
        <taxon>Pseudomonadota</taxon>
        <taxon>Alphaproteobacteria</taxon>
        <taxon>Geminicoccales</taxon>
        <taxon>Geminicoccaceae</taxon>
        <taxon>Tistrella</taxon>
    </lineage>
</organism>
<comment type="caution">
    <text evidence="2">The sequence shown here is derived from an EMBL/GenBank/DDBJ whole genome shotgun (WGS) entry which is preliminary data.</text>
</comment>
<feature type="transmembrane region" description="Helical" evidence="1">
    <location>
        <begin position="80"/>
        <end position="102"/>
    </location>
</feature>